<dbReference type="AlphaFoldDB" id="A0A1V4J5C6"/>
<dbReference type="EMBL" id="LSYS01009023">
    <property type="protein sequence ID" value="OPJ67448.1"/>
    <property type="molecule type" value="Genomic_DNA"/>
</dbReference>
<proteinExistence type="predicted"/>
<reference evidence="1 2" key="1">
    <citation type="submission" date="2016-02" db="EMBL/GenBank/DDBJ databases">
        <title>Band-tailed pigeon sequencing and assembly.</title>
        <authorList>
            <person name="Soares A.E."/>
            <person name="Novak B.J."/>
            <person name="Rice E.S."/>
            <person name="O'Connell B."/>
            <person name="Chang D."/>
            <person name="Weber S."/>
            <person name="Shapiro B."/>
        </authorList>
    </citation>
    <scope>NUCLEOTIDE SEQUENCE [LARGE SCALE GENOMIC DNA]</scope>
    <source>
        <strain evidence="1">BTP2013</strain>
        <tissue evidence="1">Blood</tissue>
    </source>
</reference>
<sequence>MKIQPIAAQRAKPSLTSLLIAQFEGILWLGNKARRVTPAWPLRNGVMVMRPPYRIPNILTPINFDTTCTCSSLLIYLLLSPALPGRSSKPGFALAGFSPPQDHSR</sequence>
<comment type="caution">
    <text evidence="1">The sequence shown here is derived from an EMBL/GenBank/DDBJ whole genome shotgun (WGS) entry which is preliminary data.</text>
</comment>
<protein>
    <submittedName>
        <fullName evidence="1">Uncharacterized protein</fullName>
    </submittedName>
</protein>
<evidence type="ECO:0000313" key="1">
    <source>
        <dbReference type="EMBL" id="OPJ67448.1"/>
    </source>
</evidence>
<gene>
    <name evidence="1" type="ORF">AV530_018958</name>
</gene>
<evidence type="ECO:0000313" key="2">
    <source>
        <dbReference type="Proteomes" id="UP000190648"/>
    </source>
</evidence>
<organism evidence="1 2">
    <name type="scientific">Patagioenas fasciata monilis</name>
    <dbReference type="NCBI Taxonomy" id="372326"/>
    <lineage>
        <taxon>Eukaryota</taxon>
        <taxon>Metazoa</taxon>
        <taxon>Chordata</taxon>
        <taxon>Craniata</taxon>
        <taxon>Vertebrata</taxon>
        <taxon>Euteleostomi</taxon>
        <taxon>Archelosauria</taxon>
        <taxon>Archosauria</taxon>
        <taxon>Dinosauria</taxon>
        <taxon>Saurischia</taxon>
        <taxon>Theropoda</taxon>
        <taxon>Coelurosauria</taxon>
        <taxon>Aves</taxon>
        <taxon>Neognathae</taxon>
        <taxon>Neoaves</taxon>
        <taxon>Columbimorphae</taxon>
        <taxon>Columbiformes</taxon>
        <taxon>Columbidae</taxon>
        <taxon>Patagioenas</taxon>
    </lineage>
</organism>
<dbReference type="Proteomes" id="UP000190648">
    <property type="component" value="Unassembled WGS sequence"/>
</dbReference>
<accession>A0A1V4J5C6</accession>
<keyword evidence="2" id="KW-1185">Reference proteome</keyword>
<name>A0A1V4J5C6_PATFA</name>